<evidence type="ECO:0000256" key="1">
    <source>
        <dbReference type="ARBA" id="ARBA00004196"/>
    </source>
</evidence>
<keyword evidence="4 5" id="KW-0732">Signal</keyword>
<dbReference type="PANTHER" id="PTHR43649:SF31">
    <property type="entry name" value="SN-GLYCEROL-3-PHOSPHATE-BINDING PERIPLASMIC PROTEIN UGPB"/>
    <property type="match status" value="1"/>
</dbReference>
<dbReference type="InterPro" id="IPR006059">
    <property type="entry name" value="SBP"/>
</dbReference>
<comment type="caution">
    <text evidence="6">The sequence shown here is derived from an EMBL/GenBank/DDBJ whole genome shotgun (WGS) entry which is preliminary data.</text>
</comment>
<proteinExistence type="inferred from homology"/>
<organism evidence="6 7">
    <name type="scientific">Streptomyces marispadix</name>
    <dbReference type="NCBI Taxonomy" id="2922868"/>
    <lineage>
        <taxon>Bacteria</taxon>
        <taxon>Bacillati</taxon>
        <taxon>Actinomycetota</taxon>
        <taxon>Actinomycetes</taxon>
        <taxon>Kitasatosporales</taxon>
        <taxon>Streptomycetaceae</taxon>
        <taxon>Streptomyces</taxon>
    </lineage>
</organism>
<dbReference type="SUPFAM" id="SSF53850">
    <property type="entry name" value="Periplasmic binding protein-like II"/>
    <property type="match status" value="1"/>
</dbReference>
<dbReference type="PROSITE" id="PS51318">
    <property type="entry name" value="TAT"/>
    <property type="match status" value="1"/>
</dbReference>
<sequence>MRRRTLLAGALAAAPVAAGAATGCTAGGAASAQGAGGRVTISYGMWDPLQVAGMEKIIKAFEAEHPKISVKIQVTPFTSYWTTLKTAMRGGSAPDVFWMNAVNLRLYASEGVLEPLDPYIERDGFDMGVHPPELLRMYTHGGTRYAMPKDFDTIGLWYNKELFDKAGINYPDESWTWDTVRDAAAELTDPRSGVHGIAAEMSRQYTYYNTIAQAGGYVLRDGRSGFADPRTIDGLRFWTDLIDRGRSPSQSAMTDTRGRQLYLSERVAMNYDLSAMASQMYAEPAIKDHGGVAVLPKGRERATTIHGLAAAISGKSPNTEAAWQFVKFLGSRKAAEIQAREGVTISSYEGTQKTWIESMPEFDLKVFTDMLDYAVPYPASKHTAVWENLQPQLLGGPFTGKGGIEEAARTLARQMDLALEQEK</sequence>
<reference evidence="6" key="1">
    <citation type="submission" date="2022-03" db="EMBL/GenBank/DDBJ databases">
        <authorList>
            <person name="Santos J.D.N."/>
            <person name="Kallscheuer N."/>
            <person name="Jogler C."/>
            <person name="Lage O.M."/>
        </authorList>
    </citation>
    <scope>NUCLEOTIDE SEQUENCE</scope>
    <source>
        <strain evidence="6">M600PL45_2</strain>
    </source>
</reference>
<evidence type="ECO:0000256" key="4">
    <source>
        <dbReference type="ARBA" id="ARBA00022729"/>
    </source>
</evidence>
<dbReference type="Pfam" id="PF01547">
    <property type="entry name" value="SBP_bac_1"/>
    <property type="match status" value="1"/>
</dbReference>
<dbReference type="Gene3D" id="3.40.190.10">
    <property type="entry name" value="Periplasmic binding protein-like II"/>
    <property type="match status" value="1"/>
</dbReference>
<dbReference type="InterPro" id="IPR050490">
    <property type="entry name" value="Bact_solute-bd_prot1"/>
</dbReference>
<keyword evidence="3" id="KW-0813">Transport</keyword>
<comment type="similarity">
    <text evidence="2">Belongs to the bacterial solute-binding protein 1 family.</text>
</comment>
<comment type="subcellular location">
    <subcellularLocation>
        <location evidence="1">Cell envelope</location>
    </subcellularLocation>
</comment>
<reference evidence="6" key="2">
    <citation type="journal article" date="2023" name="Int. J. Syst. Evol. Microbiol.">
        <title>Streptomyces marispadix sp. nov., isolated from marine beach sediment of the Northern Coast of Portugal.</title>
        <authorList>
            <person name="dos Santos J.D.N."/>
            <person name="Vitorino I.R."/>
            <person name="Kallscheuer N."/>
            <person name="Srivastava A."/>
            <person name="Krautwurst S."/>
            <person name="Marz M."/>
            <person name="Jogler C."/>
            <person name="Lobo Da Cunha A."/>
            <person name="Catita J."/>
            <person name="Goncalves H."/>
            <person name="Gonzalez I."/>
            <person name="Reyes F."/>
            <person name="Lage O.M."/>
        </authorList>
    </citation>
    <scope>NUCLEOTIDE SEQUENCE</scope>
    <source>
        <strain evidence="6">M600PL45_2</strain>
    </source>
</reference>
<feature type="chain" id="PRO_5045881248" evidence="5">
    <location>
        <begin position="21"/>
        <end position="423"/>
    </location>
</feature>
<evidence type="ECO:0000256" key="5">
    <source>
        <dbReference type="SAM" id="SignalP"/>
    </source>
</evidence>
<dbReference type="CDD" id="cd13585">
    <property type="entry name" value="PBP2_TMBP_like"/>
    <property type="match status" value="1"/>
</dbReference>
<dbReference type="RefSeq" id="WP_241060178.1">
    <property type="nucleotide sequence ID" value="NZ_JAKWJU010000002.1"/>
</dbReference>
<name>A0ABS9SZA0_9ACTN</name>
<dbReference type="EMBL" id="JAKWJU010000002">
    <property type="protein sequence ID" value="MCH6161621.1"/>
    <property type="molecule type" value="Genomic_DNA"/>
</dbReference>
<gene>
    <name evidence="6" type="ORF">MMA15_14825</name>
</gene>
<feature type="signal peptide" evidence="5">
    <location>
        <begin position="1"/>
        <end position="20"/>
    </location>
</feature>
<dbReference type="PANTHER" id="PTHR43649">
    <property type="entry name" value="ARABINOSE-BINDING PROTEIN-RELATED"/>
    <property type="match status" value="1"/>
</dbReference>
<dbReference type="Proteomes" id="UP001166784">
    <property type="component" value="Unassembled WGS sequence"/>
</dbReference>
<protein>
    <submittedName>
        <fullName evidence="6">Sugar ABC transporter substrate-binding protein</fullName>
    </submittedName>
</protein>
<dbReference type="InterPro" id="IPR006311">
    <property type="entry name" value="TAT_signal"/>
</dbReference>
<evidence type="ECO:0000256" key="3">
    <source>
        <dbReference type="ARBA" id="ARBA00022448"/>
    </source>
</evidence>
<dbReference type="PROSITE" id="PS51257">
    <property type="entry name" value="PROKAR_LIPOPROTEIN"/>
    <property type="match status" value="1"/>
</dbReference>
<keyword evidence="7" id="KW-1185">Reference proteome</keyword>
<evidence type="ECO:0000313" key="6">
    <source>
        <dbReference type="EMBL" id="MCH6161621.1"/>
    </source>
</evidence>
<evidence type="ECO:0000313" key="7">
    <source>
        <dbReference type="Proteomes" id="UP001166784"/>
    </source>
</evidence>
<accession>A0ABS9SZA0</accession>
<evidence type="ECO:0000256" key="2">
    <source>
        <dbReference type="ARBA" id="ARBA00008520"/>
    </source>
</evidence>